<evidence type="ECO:0000313" key="3">
    <source>
        <dbReference type="Proteomes" id="UP000215902"/>
    </source>
</evidence>
<evidence type="ECO:0000313" key="2">
    <source>
        <dbReference type="EMBL" id="PAA79007.1"/>
    </source>
</evidence>
<comment type="caution">
    <text evidence="2">The sequence shown here is derived from an EMBL/GenBank/DDBJ whole genome shotgun (WGS) entry which is preliminary data.</text>
</comment>
<accession>A0A267G112</accession>
<dbReference type="Gene3D" id="3.30.420.10">
    <property type="entry name" value="Ribonuclease H-like superfamily/Ribonuclease H"/>
    <property type="match status" value="1"/>
</dbReference>
<dbReference type="InterPro" id="IPR002562">
    <property type="entry name" value="3'-5'_exonuclease_dom"/>
</dbReference>
<evidence type="ECO:0000259" key="1">
    <source>
        <dbReference type="SMART" id="SM00474"/>
    </source>
</evidence>
<reference evidence="2 3" key="1">
    <citation type="submission" date="2017-06" db="EMBL/GenBank/DDBJ databases">
        <title>A platform for efficient transgenesis in Macrostomum lignano, a flatworm model organism for stem cell research.</title>
        <authorList>
            <person name="Berezikov E."/>
        </authorList>
    </citation>
    <scope>NUCLEOTIDE SEQUENCE [LARGE SCALE GENOMIC DNA]</scope>
    <source>
        <strain evidence="2">DV1</strain>
        <tissue evidence="2">Whole organism</tissue>
    </source>
</reference>
<dbReference type="PANTHER" id="PTHR47765">
    <property type="entry name" value="3'-5' EXONUCLEASE DOMAIN-CONTAINING PROTEIN"/>
    <property type="match status" value="1"/>
</dbReference>
<feature type="non-terminal residue" evidence="2">
    <location>
        <position position="1"/>
    </location>
</feature>
<dbReference type="Pfam" id="PF01612">
    <property type="entry name" value="DNA_pol_A_exo1"/>
    <property type="match status" value="1"/>
</dbReference>
<dbReference type="PANTHER" id="PTHR47765:SF2">
    <property type="entry name" value="EXONUCLEASE MUT-7 HOMOLOG"/>
    <property type="match status" value="1"/>
</dbReference>
<dbReference type="SUPFAM" id="SSF53098">
    <property type="entry name" value="Ribonuclease H-like"/>
    <property type="match status" value="1"/>
</dbReference>
<dbReference type="AlphaFoldDB" id="A0A267G112"/>
<dbReference type="STRING" id="282301.A0A267G112"/>
<keyword evidence="3" id="KW-1185">Reference proteome</keyword>
<dbReference type="GO" id="GO:0006139">
    <property type="term" value="P:nucleobase-containing compound metabolic process"/>
    <property type="evidence" value="ECO:0007669"/>
    <property type="project" value="InterPro"/>
</dbReference>
<dbReference type="InterPro" id="IPR036397">
    <property type="entry name" value="RNaseH_sf"/>
</dbReference>
<gene>
    <name evidence="2" type="ORF">BOX15_Mlig013075g2</name>
</gene>
<organism evidence="2 3">
    <name type="scientific">Macrostomum lignano</name>
    <dbReference type="NCBI Taxonomy" id="282301"/>
    <lineage>
        <taxon>Eukaryota</taxon>
        <taxon>Metazoa</taxon>
        <taxon>Spiralia</taxon>
        <taxon>Lophotrochozoa</taxon>
        <taxon>Platyhelminthes</taxon>
        <taxon>Rhabditophora</taxon>
        <taxon>Macrostomorpha</taxon>
        <taxon>Macrostomida</taxon>
        <taxon>Macrostomidae</taxon>
        <taxon>Macrostomum</taxon>
    </lineage>
</organism>
<dbReference type="GO" id="GO:0008408">
    <property type="term" value="F:3'-5' exonuclease activity"/>
    <property type="evidence" value="ECO:0007669"/>
    <property type="project" value="InterPro"/>
</dbReference>
<name>A0A267G112_9PLAT</name>
<dbReference type="Proteomes" id="UP000215902">
    <property type="component" value="Unassembled WGS sequence"/>
</dbReference>
<dbReference type="InterPro" id="IPR012337">
    <property type="entry name" value="RNaseH-like_sf"/>
</dbReference>
<dbReference type="InterPro" id="IPR052408">
    <property type="entry name" value="Exonuclease_MUT-7-like"/>
</dbReference>
<dbReference type="GO" id="GO:0003676">
    <property type="term" value="F:nucleic acid binding"/>
    <property type="evidence" value="ECO:0007669"/>
    <property type="project" value="InterPro"/>
</dbReference>
<dbReference type="OrthoDB" id="18193at2759"/>
<dbReference type="SMART" id="SM00474">
    <property type="entry name" value="35EXOc"/>
    <property type="match status" value="1"/>
</dbReference>
<dbReference type="EMBL" id="NIVC01000656">
    <property type="protein sequence ID" value="PAA79007.1"/>
    <property type="molecule type" value="Genomic_DNA"/>
</dbReference>
<feature type="domain" description="3'-5' exonuclease" evidence="1">
    <location>
        <begin position="507"/>
        <end position="714"/>
    </location>
</feature>
<proteinExistence type="predicted"/>
<sequence>QFELSIMSSRFVCDAGDDSDEYYYESDSDDDYCGRLVPQQHGVASSSSWQSRLAYVPKYRGGFSGAGITRVDDSTTKQPTSRAGVSADEMRAARERARNLLSDLDESARRTAYAEPISRDWMQEAEGWRRQLENQAIGVDNLPELRRALRRCFDSVGSPWTAAWCLADSGCRVPNSGRKKKSQQKQQFGQPGSFELVCVSELIDWQRERRQSGRALPVWLKQLAFCLGYRGGLQFFCLVGDAFQLTERPVAQSFLVVIRRLIELHLYKEAAQAATALYIQELLSPDELVLPLIGQDKVGVAEEFLDSNPDAQLATLRYLDDALENGKSLVLELNDRRLPDLRPEKLLPQQLRKLLDRLTKKFGVDPADVCPARAKRLTADKVRFLLRERLINRCLSRAALSEQLDQLIDPILDDPELQREIVTSLMQHGKLDEALNYSLQEFCWTMEDLPHRLQDRYEAWRQLPGNWAEADSEDDQSAGFPGGFASASASAESPTLTLPLELESDGVVWVDSAEEFQLAVGHIQAASRLGIDAEWSSNSNSCPASSSALIQLLQIAIEEPNRRVYLFDLPSLLQVKQQHWLSLTGVLADPAVPKLGIGIGEDLRRLSQVLSAAGSPLPSAVQFNGLVDLDGLAKRLVAEHPELLHRLNRSATDECGGERGLSELCQQVLGRRLDKSERLSDWSRRPLRRSQIVYAALDALCPLLVRQALLLAATSDESRLIVESMFLPAMAESDLKTASTNNGSVIVGVDPALRGLDSRLRDQFGIEVICTPSSLSNMSKARESTVSQLISSRSSSSSRNCRRIFLAAGGYCETVQPRLANASIECYRIDSRKTAAQQLDQAIDLISTDSSNSTGNRSSSCCEECGCTRTSTLPGRAIRLAVNNANARRQQQLDAAVKDWELKDWLADGVDVDRGTLALTNQRLWLANGVACDLDASQPESAFNVCVNCGRVTIYCQ</sequence>
<protein>
    <recommendedName>
        <fullName evidence="1">3'-5' exonuclease domain-containing protein</fullName>
    </recommendedName>
</protein>